<feature type="transmembrane region" description="Helical" evidence="6">
    <location>
        <begin position="345"/>
        <end position="367"/>
    </location>
</feature>
<dbReference type="PANTHER" id="PTHR23511">
    <property type="entry name" value="SYNAPTIC VESICLE GLYCOPROTEIN 2"/>
    <property type="match status" value="1"/>
</dbReference>
<organism evidence="8 9">
    <name type="scientific">Perkinsus olseni</name>
    <name type="common">Perkinsus atlanticus</name>
    <dbReference type="NCBI Taxonomy" id="32597"/>
    <lineage>
        <taxon>Eukaryota</taxon>
        <taxon>Sar</taxon>
        <taxon>Alveolata</taxon>
        <taxon>Perkinsozoa</taxon>
        <taxon>Perkinsea</taxon>
        <taxon>Perkinsida</taxon>
        <taxon>Perkinsidae</taxon>
        <taxon>Perkinsus</taxon>
    </lineage>
</organism>
<protein>
    <recommendedName>
        <fullName evidence="7">Major facilitator superfamily (MFS) profile domain-containing protein</fullName>
    </recommendedName>
</protein>
<dbReference type="InterPro" id="IPR005829">
    <property type="entry name" value="Sugar_transporter_CS"/>
</dbReference>
<comment type="subcellular location">
    <subcellularLocation>
        <location evidence="1">Membrane</location>
        <topology evidence="1">Multi-pass membrane protein</topology>
    </subcellularLocation>
</comment>
<evidence type="ECO:0000256" key="1">
    <source>
        <dbReference type="ARBA" id="ARBA00004141"/>
    </source>
</evidence>
<keyword evidence="4 6" id="KW-1133">Transmembrane helix</keyword>
<sequence>ISVPFVGVLLGSLIAGHIADGVGRRPAILISYIVMVLAGVLSAFVGTVNGLMITRIFVGLSYGVATPSTLALLLECTPSNKRNLVIAFILGMFSAGQLLVTALLWWLMPDLRLHGDNWRWVSALATLPAIACLPFAICLLRESPYYLLCHHRIAELVSLLKDMARSNGTAEKLADLSEASIVPADLPIDDEKHSFTGRISGIFAKRTGWATVSLCFLTFTGNFAFVGVAYMLPIALRQLAERGWVAVGGPSPALSLYLITIAGVIGDALSCLVVVDNFPIGLKGVIAVSAFIAALLSLSMISLDLAAPVIGLLLAFLYNLLSQPFLSTVYVYIPHIYPTFCRTTGSGFCVSWGRIGAAVVPLAFEGLGRLSDGVMEAQPPVNHTRTWPFSLVLAFLFAVCTVVAMPLPDEARNKSLDACAVQWVGYEEDEDSSEEKKALIDAAARTA</sequence>
<dbReference type="InterPro" id="IPR036259">
    <property type="entry name" value="MFS_trans_sf"/>
</dbReference>
<reference evidence="8 9" key="1">
    <citation type="submission" date="2020-04" db="EMBL/GenBank/DDBJ databases">
        <title>Perkinsus olseni comparative genomics.</title>
        <authorList>
            <person name="Bogema D.R."/>
        </authorList>
    </citation>
    <scope>NUCLEOTIDE SEQUENCE [LARGE SCALE GENOMIC DNA]</scope>
    <source>
        <strain evidence="8">ATCC PRA-205</strain>
    </source>
</reference>
<feature type="transmembrane region" description="Helical" evidence="6">
    <location>
        <begin position="52"/>
        <end position="73"/>
    </location>
</feature>
<dbReference type="InterPro" id="IPR011701">
    <property type="entry name" value="MFS"/>
</dbReference>
<feature type="non-terminal residue" evidence="8">
    <location>
        <position position="447"/>
    </location>
</feature>
<dbReference type="EMBL" id="JABANM010033688">
    <property type="protein sequence ID" value="KAF4700857.1"/>
    <property type="molecule type" value="Genomic_DNA"/>
</dbReference>
<evidence type="ECO:0000313" key="9">
    <source>
        <dbReference type="Proteomes" id="UP000574390"/>
    </source>
</evidence>
<accession>A0A7J6PY47</accession>
<dbReference type="SUPFAM" id="SSF103473">
    <property type="entry name" value="MFS general substrate transporter"/>
    <property type="match status" value="1"/>
</dbReference>
<evidence type="ECO:0000256" key="2">
    <source>
        <dbReference type="ARBA" id="ARBA00022448"/>
    </source>
</evidence>
<evidence type="ECO:0000256" key="4">
    <source>
        <dbReference type="ARBA" id="ARBA00022989"/>
    </source>
</evidence>
<evidence type="ECO:0000256" key="3">
    <source>
        <dbReference type="ARBA" id="ARBA00022692"/>
    </source>
</evidence>
<feature type="transmembrane region" description="Helical" evidence="6">
    <location>
        <begin position="282"/>
        <end position="303"/>
    </location>
</feature>
<evidence type="ECO:0000313" key="8">
    <source>
        <dbReference type="EMBL" id="KAF4700857.1"/>
    </source>
</evidence>
<gene>
    <name evidence="8" type="ORF">FOZ62_008815</name>
</gene>
<dbReference type="InterPro" id="IPR020846">
    <property type="entry name" value="MFS_dom"/>
</dbReference>
<feature type="transmembrane region" description="Helical" evidence="6">
    <location>
        <begin position="254"/>
        <end position="275"/>
    </location>
</feature>
<feature type="transmembrane region" description="Helical" evidence="6">
    <location>
        <begin position="27"/>
        <end position="46"/>
    </location>
</feature>
<evidence type="ECO:0000259" key="7">
    <source>
        <dbReference type="PROSITE" id="PS50850"/>
    </source>
</evidence>
<feature type="transmembrane region" description="Helical" evidence="6">
    <location>
        <begin position="208"/>
        <end position="234"/>
    </location>
</feature>
<dbReference type="Proteomes" id="UP000574390">
    <property type="component" value="Unassembled WGS sequence"/>
</dbReference>
<evidence type="ECO:0000256" key="6">
    <source>
        <dbReference type="SAM" id="Phobius"/>
    </source>
</evidence>
<dbReference type="GO" id="GO:0016020">
    <property type="term" value="C:membrane"/>
    <property type="evidence" value="ECO:0007669"/>
    <property type="project" value="UniProtKB-SubCell"/>
</dbReference>
<keyword evidence="2" id="KW-0813">Transport</keyword>
<feature type="transmembrane region" description="Helical" evidence="6">
    <location>
        <begin position="387"/>
        <end position="407"/>
    </location>
</feature>
<evidence type="ECO:0000256" key="5">
    <source>
        <dbReference type="ARBA" id="ARBA00023136"/>
    </source>
</evidence>
<proteinExistence type="predicted"/>
<feature type="domain" description="Major facilitator superfamily (MFS) profile" evidence="7">
    <location>
        <begin position="1"/>
        <end position="412"/>
    </location>
</feature>
<dbReference type="PROSITE" id="PS00217">
    <property type="entry name" value="SUGAR_TRANSPORT_2"/>
    <property type="match status" value="1"/>
</dbReference>
<dbReference type="Gene3D" id="1.20.1250.20">
    <property type="entry name" value="MFS general substrate transporter like domains"/>
    <property type="match status" value="1"/>
</dbReference>
<keyword evidence="3 6" id="KW-0812">Transmembrane</keyword>
<dbReference type="AlphaFoldDB" id="A0A7J6PY47"/>
<name>A0A7J6PY47_PEROL</name>
<dbReference type="PANTHER" id="PTHR23511:SF34">
    <property type="entry name" value="SYNAPTIC VESICLE GLYCOPROTEIN 2"/>
    <property type="match status" value="1"/>
</dbReference>
<feature type="transmembrane region" description="Helical" evidence="6">
    <location>
        <begin position="309"/>
        <end position="333"/>
    </location>
</feature>
<dbReference type="Pfam" id="PF07690">
    <property type="entry name" value="MFS_1"/>
    <property type="match status" value="1"/>
</dbReference>
<dbReference type="GO" id="GO:0022857">
    <property type="term" value="F:transmembrane transporter activity"/>
    <property type="evidence" value="ECO:0007669"/>
    <property type="project" value="InterPro"/>
</dbReference>
<comment type="caution">
    <text evidence="8">The sequence shown here is derived from an EMBL/GenBank/DDBJ whole genome shotgun (WGS) entry which is preliminary data.</text>
</comment>
<dbReference type="PROSITE" id="PS50850">
    <property type="entry name" value="MFS"/>
    <property type="match status" value="1"/>
</dbReference>
<keyword evidence="5 6" id="KW-0472">Membrane</keyword>
<feature type="transmembrane region" description="Helical" evidence="6">
    <location>
        <begin position="120"/>
        <end position="140"/>
    </location>
</feature>
<feature type="transmembrane region" description="Helical" evidence="6">
    <location>
        <begin position="85"/>
        <end position="108"/>
    </location>
</feature>